<dbReference type="CDD" id="cd09874">
    <property type="entry name" value="PIN_MT3492-like"/>
    <property type="match status" value="1"/>
</dbReference>
<dbReference type="GO" id="GO:0090729">
    <property type="term" value="F:toxin activity"/>
    <property type="evidence" value="ECO:0007669"/>
    <property type="project" value="UniProtKB-KW"/>
</dbReference>
<keyword evidence="5" id="KW-0460">Magnesium</keyword>
<dbReference type="InterPro" id="IPR022907">
    <property type="entry name" value="VapC_family"/>
</dbReference>
<dbReference type="EC" id="3.1.-.-" evidence="5"/>
<dbReference type="InterPro" id="IPR029060">
    <property type="entry name" value="PIN-like_dom_sf"/>
</dbReference>
<keyword evidence="4 5" id="KW-0378">Hydrolase</keyword>
<protein>
    <recommendedName>
        <fullName evidence="5">Ribonuclease VapC</fullName>
        <shortName evidence="5">RNase VapC</shortName>
        <ecNumber evidence="5">3.1.-.-</ecNumber>
    </recommendedName>
    <alternativeName>
        <fullName evidence="5">Toxin VapC</fullName>
    </alternativeName>
</protein>
<comment type="cofactor">
    <cofactor evidence="5">
        <name>Mg(2+)</name>
        <dbReference type="ChEBI" id="CHEBI:18420"/>
    </cofactor>
</comment>
<gene>
    <name evidence="5" type="primary">vapC</name>
    <name evidence="7" type="ORF">ENS29_07040</name>
</gene>
<dbReference type="EMBL" id="DSUH01000164">
    <property type="protein sequence ID" value="HGU32593.1"/>
    <property type="molecule type" value="Genomic_DNA"/>
</dbReference>
<keyword evidence="1 5" id="KW-1277">Toxin-antitoxin system</keyword>
<dbReference type="HAMAP" id="MF_00265">
    <property type="entry name" value="VapC_Nob1"/>
    <property type="match status" value="1"/>
</dbReference>
<dbReference type="GO" id="GO:0000287">
    <property type="term" value="F:magnesium ion binding"/>
    <property type="evidence" value="ECO:0007669"/>
    <property type="project" value="UniProtKB-UniRule"/>
</dbReference>
<evidence type="ECO:0000256" key="5">
    <source>
        <dbReference type="HAMAP-Rule" id="MF_00265"/>
    </source>
</evidence>
<evidence type="ECO:0000313" key="7">
    <source>
        <dbReference type="EMBL" id="HGU32593.1"/>
    </source>
</evidence>
<dbReference type="Pfam" id="PF01850">
    <property type="entry name" value="PIN"/>
    <property type="match status" value="1"/>
</dbReference>
<keyword evidence="3 5" id="KW-0479">Metal-binding</keyword>
<dbReference type="GO" id="GO:0016787">
    <property type="term" value="F:hydrolase activity"/>
    <property type="evidence" value="ECO:0007669"/>
    <property type="project" value="UniProtKB-KW"/>
</dbReference>
<keyword evidence="2 5" id="KW-0540">Nuclease</keyword>
<feature type="binding site" evidence="5">
    <location>
        <position position="120"/>
    </location>
    <ligand>
        <name>Mg(2+)</name>
        <dbReference type="ChEBI" id="CHEBI:18420"/>
    </ligand>
</feature>
<proteinExistence type="inferred from homology"/>
<dbReference type="SUPFAM" id="SSF88723">
    <property type="entry name" value="PIN domain-like"/>
    <property type="match status" value="1"/>
</dbReference>
<keyword evidence="5" id="KW-0800">Toxin</keyword>
<accession>A0A7C4RQ05</accession>
<evidence type="ECO:0000256" key="1">
    <source>
        <dbReference type="ARBA" id="ARBA00022649"/>
    </source>
</evidence>
<sequence>MPCPAFSSPGVVSHIMSIYLDTSVIVAYYCPEALSLRVQDLLREHAKPALSLLTELEFTSAVAKKVRMKELGSVDGNRILAKFISHVDAGFFRIIPVENHHWQLARGWIGLFTTPLRTLDALHLAIASSEELQLVTTDKSLFQAAGMLDLGARLLV</sequence>
<feature type="domain" description="PIN" evidence="6">
    <location>
        <begin position="18"/>
        <end position="145"/>
    </location>
</feature>
<comment type="similarity">
    <text evidence="5">Belongs to the PINc/VapC protein family.</text>
</comment>
<dbReference type="InterPro" id="IPR002716">
    <property type="entry name" value="PIN_dom"/>
</dbReference>
<evidence type="ECO:0000256" key="4">
    <source>
        <dbReference type="ARBA" id="ARBA00022801"/>
    </source>
</evidence>
<organism evidence="7">
    <name type="scientific">Desulfatirhabdium butyrativorans</name>
    <dbReference type="NCBI Taxonomy" id="340467"/>
    <lineage>
        <taxon>Bacteria</taxon>
        <taxon>Pseudomonadati</taxon>
        <taxon>Thermodesulfobacteriota</taxon>
        <taxon>Desulfobacteria</taxon>
        <taxon>Desulfobacterales</taxon>
        <taxon>Desulfatirhabdiaceae</taxon>
        <taxon>Desulfatirhabdium</taxon>
    </lineage>
</organism>
<name>A0A7C4RQ05_9BACT</name>
<evidence type="ECO:0000259" key="6">
    <source>
        <dbReference type="Pfam" id="PF01850"/>
    </source>
</evidence>
<dbReference type="Gene3D" id="3.40.50.1010">
    <property type="entry name" value="5'-nuclease"/>
    <property type="match status" value="1"/>
</dbReference>
<feature type="binding site" evidence="5">
    <location>
        <position position="21"/>
    </location>
    <ligand>
        <name>Mg(2+)</name>
        <dbReference type="ChEBI" id="CHEBI:18420"/>
    </ligand>
</feature>
<comment type="caution">
    <text evidence="7">The sequence shown here is derived from an EMBL/GenBank/DDBJ whole genome shotgun (WGS) entry which is preliminary data.</text>
</comment>
<comment type="function">
    <text evidence="5">Toxic component of a toxin-antitoxin (TA) system. An RNase.</text>
</comment>
<evidence type="ECO:0000256" key="3">
    <source>
        <dbReference type="ARBA" id="ARBA00022723"/>
    </source>
</evidence>
<dbReference type="AlphaFoldDB" id="A0A7C4RQ05"/>
<evidence type="ECO:0000256" key="2">
    <source>
        <dbReference type="ARBA" id="ARBA00022722"/>
    </source>
</evidence>
<reference evidence="7" key="1">
    <citation type="journal article" date="2020" name="mSystems">
        <title>Genome- and Community-Level Interaction Insights into Carbon Utilization and Element Cycling Functions of Hydrothermarchaeota in Hydrothermal Sediment.</title>
        <authorList>
            <person name="Zhou Z."/>
            <person name="Liu Y."/>
            <person name="Xu W."/>
            <person name="Pan J."/>
            <person name="Luo Z.H."/>
            <person name="Li M."/>
        </authorList>
    </citation>
    <scope>NUCLEOTIDE SEQUENCE [LARGE SCALE GENOMIC DNA]</scope>
    <source>
        <strain evidence="7">SpSt-477</strain>
    </source>
</reference>
<dbReference type="GO" id="GO:0004540">
    <property type="term" value="F:RNA nuclease activity"/>
    <property type="evidence" value="ECO:0007669"/>
    <property type="project" value="InterPro"/>
</dbReference>